<evidence type="ECO:0000313" key="2">
    <source>
        <dbReference type="EMBL" id="KAG1365166.1"/>
    </source>
</evidence>
<reference evidence="2" key="2">
    <citation type="submission" date="2019-07" db="EMBL/GenBank/DDBJ databases">
        <authorList>
            <person name="Yang Y."/>
            <person name="Bocs S."/>
            <person name="Baudouin L."/>
        </authorList>
    </citation>
    <scope>NUCLEOTIDE SEQUENCE</scope>
    <source>
        <tissue evidence="2">Spear leaf of Hainan Tall coconut</tissue>
    </source>
</reference>
<reference evidence="2" key="1">
    <citation type="journal article" date="2017" name="Gigascience">
        <title>The genome draft of coconut (Cocos nucifera).</title>
        <authorList>
            <person name="Xiao Y."/>
            <person name="Xu P."/>
            <person name="Fan H."/>
            <person name="Baudouin L."/>
            <person name="Xia W."/>
            <person name="Bocs S."/>
            <person name="Xu J."/>
            <person name="Li Q."/>
            <person name="Guo A."/>
            <person name="Zhou L."/>
            <person name="Li J."/>
            <person name="Wu Y."/>
            <person name="Ma Z."/>
            <person name="Armero A."/>
            <person name="Issali A.E."/>
            <person name="Liu N."/>
            <person name="Peng M."/>
            <person name="Yang Y."/>
        </authorList>
    </citation>
    <scope>NUCLEOTIDE SEQUENCE</scope>
    <source>
        <tissue evidence="2">Spear leaf of Hainan Tall coconut</tissue>
    </source>
</reference>
<feature type="domain" description="Nodulin homeobox N-terminal" evidence="1">
    <location>
        <begin position="59"/>
        <end position="196"/>
    </location>
</feature>
<dbReference type="Pfam" id="PF25246">
    <property type="entry name" value="Nodulin_N"/>
    <property type="match status" value="2"/>
</dbReference>
<keyword evidence="3" id="KW-1185">Reference proteome</keyword>
<dbReference type="InterPro" id="IPR039325">
    <property type="entry name" value="NDX"/>
</dbReference>
<name>A0A8K0NAD4_COCNU</name>
<comment type="caution">
    <text evidence="2">The sequence shown here is derived from an EMBL/GenBank/DDBJ whole genome shotgun (WGS) entry which is preliminary data.</text>
</comment>
<sequence length="247" mass="27433">MDSGPNLPGLPRPRQAACAPDMQVIDLISAVRELNGLSSRELNKLLKESENFTIQFKTLLQLCEAESISYLDEVAGSQKTMHLANSVALEFLDSLKNVFRQEAKQLGDSHDKSSRMGLVLLNALRLADIFSDDSNFRSFFMTNTIPVLAEIFAIPHDEFLSSWCSVNIPMIEEDANLDYDPFTAAGVALCTLNDGCNRIISEPLEIIDMDMQDGTGMGTNLEMVNLGFEIIEMHDLVGWDYKNDTSS</sequence>
<gene>
    <name evidence="2" type="ORF">COCNU_12G001660</name>
</gene>
<dbReference type="OrthoDB" id="2020792at2759"/>
<protein>
    <recommendedName>
        <fullName evidence="1">Nodulin homeobox N-terminal domain-containing protein</fullName>
    </recommendedName>
</protein>
<accession>A0A8K0NAD4</accession>
<evidence type="ECO:0000313" key="3">
    <source>
        <dbReference type="Proteomes" id="UP000797356"/>
    </source>
</evidence>
<dbReference type="PANTHER" id="PTHR35743">
    <property type="entry name" value="NODULIN HOMEOBOX"/>
    <property type="match status" value="1"/>
</dbReference>
<evidence type="ECO:0000259" key="1">
    <source>
        <dbReference type="Pfam" id="PF25246"/>
    </source>
</evidence>
<dbReference type="GO" id="GO:0003697">
    <property type="term" value="F:single-stranded DNA binding"/>
    <property type="evidence" value="ECO:0007669"/>
    <property type="project" value="InterPro"/>
</dbReference>
<dbReference type="AlphaFoldDB" id="A0A8K0NAD4"/>
<dbReference type="InterPro" id="IPR057287">
    <property type="entry name" value="Ndx_N"/>
</dbReference>
<dbReference type="Proteomes" id="UP000797356">
    <property type="component" value="Chromosome 12"/>
</dbReference>
<dbReference type="GO" id="GO:0009908">
    <property type="term" value="P:flower development"/>
    <property type="evidence" value="ECO:0007669"/>
    <property type="project" value="InterPro"/>
</dbReference>
<dbReference type="PANTHER" id="PTHR35743:SF1">
    <property type="entry name" value="NODULIN HOMEOBOX"/>
    <property type="match status" value="1"/>
</dbReference>
<feature type="domain" description="Nodulin homeobox N-terminal" evidence="1">
    <location>
        <begin position="23"/>
        <end position="58"/>
    </location>
</feature>
<proteinExistence type="predicted"/>
<organism evidence="2 3">
    <name type="scientific">Cocos nucifera</name>
    <name type="common">Coconut palm</name>
    <dbReference type="NCBI Taxonomy" id="13894"/>
    <lineage>
        <taxon>Eukaryota</taxon>
        <taxon>Viridiplantae</taxon>
        <taxon>Streptophyta</taxon>
        <taxon>Embryophyta</taxon>
        <taxon>Tracheophyta</taxon>
        <taxon>Spermatophyta</taxon>
        <taxon>Magnoliopsida</taxon>
        <taxon>Liliopsida</taxon>
        <taxon>Arecaceae</taxon>
        <taxon>Arecoideae</taxon>
        <taxon>Cocoseae</taxon>
        <taxon>Attaleinae</taxon>
        <taxon>Cocos</taxon>
    </lineage>
</organism>
<dbReference type="EMBL" id="CM017883">
    <property type="protein sequence ID" value="KAG1365166.1"/>
    <property type="molecule type" value="Genomic_DNA"/>
</dbReference>